<keyword evidence="1" id="KW-1133">Transmembrane helix</keyword>
<dbReference type="Proteomes" id="UP000019102">
    <property type="component" value="Unassembled WGS sequence"/>
</dbReference>
<dbReference type="EMBL" id="BAVS01000026">
    <property type="protein sequence ID" value="GAE94553.1"/>
    <property type="molecule type" value="Genomic_DNA"/>
</dbReference>
<comment type="caution">
    <text evidence="2">The sequence shown here is derived from an EMBL/GenBank/DDBJ whole genome shotgun (WGS) entry which is preliminary data.</text>
</comment>
<protein>
    <recommendedName>
        <fullName evidence="4">Bacteriocin-associated integral membrane protein</fullName>
    </recommendedName>
</protein>
<proteinExistence type="predicted"/>
<organism evidence="2 3">
    <name type="scientific">Gracilibacillus boraciitolerans JCM 21714</name>
    <dbReference type="NCBI Taxonomy" id="1298598"/>
    <lineage>
        <taxon>Bacteria</taxon>
        <taxon>Bacillati</taxon>
        <taxon>Bacillota</taxon>
        <taxon>Bacilli</taxon>
        <taxon>Bacillales</taxon>
        <taxon>Bacillaceae</taxon>
        <taxon>Gracilibacillus</taxon>
    </lineage>
</organism>
<reference evidence="2 3" key="1">
    <citation type="journal article" date="2014" name="Genome Announc.">
        <title>Draft Genome Sequence of the Boron-Tolerant and Moderately Halotolerant Bacterium Gracilibacillus boraciitolerans JCM 21714T.</title>
        <authorList>
            <person name="Ahmed I."/>
            <person name="Oshima K."/>
            <person name="Suda W."/>
            <person name="Kitamura K."/>
            <person name="Iida T."/>
            <person name="Ohmori Y."/>
            <person name="Fujiwara T."/>
            <person name="Hattori M."/>
            <person name="Ohkuma M."/>
        </authorList>
    </citation>
    <scope>NUCLEOTIDE SEQUENCE [LARGE SCALE GENOMIC DNA]</scope>
    <source>
        <strain evidence="2 3">JCM 21714</strain>
    </source>
</reference>
<dbReference type="OrthoDB" id="2956208at2"/>
<accession>W4VNY4</accession>
<dbReference type="RefSeq" id="WP_035725149.1">
    <property type="nucleotide sequence ID" value="NZ_BAVS01000026.1"/>
</dbReference>
<dbReference type="eggNOG" id="COG4652">
    <property type="taxonomic scope" value="Bacteria"/>
</dbReference>
<feature type="transmembrane region" description="Helical" evidence="1">
    <location>
        <begin position="7"/>
        <end position="28"/>
    </location>
</feature>
<feature type="transmembrane region" description="Helical" evidence="1">
    <location>
        <begin position="543"/>
        <end position="568"/>
    </location>
</feature>
<dbReference type="AlphaFoldDB" id="W4VNY4"/>
<evidence type="ECO:0000313" key="3">
    <source>
        <dbReference type="Proteomes" id="UP000019102"/>
    </source>
</evidence>
<name>W4VNY4_9BACI</name>
<evidence type="ECO:0000313" key="2">
    <source>
        <dbReference type="EMBL" id="GAE94553.1"/>
    </source>
</evidence>
<keyword evidence="1" id="KW-0472">Membrane</keyword>
<feature type="transmembrane region" description="Helical" evidence="1">
    <location>
        <begin position="244"/>
        <end position="266"/>
    </location>
</feature>
<dbReference type="STRING" id="1298598.JCM21714_3716"/>
<sequence length="599" mass="69906">MVDKKKLAFFSFLFFIVFTIIGDAYIYFLDGKVNESDFKYKISGNSEELNREYLNDLEELSKELHLKIYLITSTVNSKNSATYTIYTTDENKDYFKNRILAKNDVSSFNSLISGNREVIFKPFREIEIINTEEYYYVFGTEENVETLRSITIDKYGMSKPVENHYPNDAGFMIISAWVFVFFIIFLYVTFEVNNLKKEVLIKYFNGSEKKDIILPLVFTNSVTIISSAIIGMLIAQLITESSKFLLISSLVILFIVLSTNLMFFMLRNLDIKKTFVKSYYTWGYKMLTFVALFIITITLILTLSFNLKTIYDAIQTINQEDNWEDFYTYDNIFFLFKELSDTTNFDTDMKHANNFYNDNLDNYQIHLSFDFSNNGGVSSSMTTVNEPVVYLNKYAKKDIEHLKVDLNKLVEDRYYIISRYTDEELKEKGGIFDSSASNEITELLQSDDGIFDTIYIRDPYELLVYDINMTNLADNYKKNPIIILDTHNKFPSNLSSAYVFNSSVKFHHDNDYEAFIKKIGYENETFYKNNIKDLYLEKRAEKVLIFLINIILSTMTLILFNISLSTILKMDFNSRAIEIALGKVLGKNFSNDIKAYLSY</sequence>
<gene>
    <name evidence="2" type="ORF">JCM21714_3716</name>
</gene>
<evidence type="ECO:0000256" key="1">
    <source>
        <dbReference type="SAM" id="Phobius"/>
    </source>
</evidence>
<feature type="transmembrane region" description="Helical" evidence="1">
    <location>
        <begin position="211"/>
        <end position="238"/>
    </location>
</feature>
<feature type="transmembrane region" description="Helical" evidence="1">
    <location>
        <begin position="287"/>
        <end position="307"/>
    </location>
</feature>
<keyword evidence="3" id="KW-1185">Reference proteome</keyword>
<feature type="transmembrane region" description="Helical" evidence="1">
    <location>
        <begin position="169"/>
        <end position="190"/>
    </location>
</feature>
<evidence type="ECO:0008006" key="4">
    <source>
        <dbReference type="Google" id="ProtNLM"/>
    </source>
</evidence>
<keyword evidence="1" id="KW-0812">Transmembrane</keyword>